<dbReference type="Pfam" id="PF01562">
    <property type="entry name" value="Pep_M12B_propep"/>
    <property type="match status" value="1"/>
</dbReference>
<feature type="binding site" evidence="10">
    <location>
        <position position="348"/>
    </location>
    <ligand>
        <name>Zn(2+)</name>
        <dbReference type="ChEBI" id="CHEBI:29105"/>
        <note>catalytic</note>
    </ligand>
</feature>
<evidence type="ECO:0000259" key="13">
    <source>
        <dbReference type="PROSITE" id="PS50214"/>
    </source>
</evidence>
<accession>A0A6P8IY57</accession>
<keyword evidence="4" id="KW-0677">Repeat</keyword>
<keyword evidence="10" id="KW-0479">Metal-binding</keyword>
<feature type="chain" id="PRO_5028100247" evidence="11">
    <location>
        <begin position="25"/>
        <end position="1246"/>
    </location>
</feature>
<dbReference type="InterPro" id="IPR002870">
    <property type="entry name" value="Peptidase_M12B_N"/>
</dbReference>
<dbReference type="AlphaFoldDB" id="A0A6P8IY57"/>
<evidence type="ECO:0000256" key="8">
    <source>
        <dbReference type="ARBA" id="ARBA00023180"/>
    </source>
</evidence>
<evidence type="ECO:0000256" key="9">
    <source>
        <dbReference type="PROSITE-ProRule" id="PRU00068"/>
    </source>
</evidence>
<feature type="disulfide bond" evidence="9">
    <location>
        <begin position="468"/>
        <end position="488"/>
    </location>
</feature>
<dbReference type="CDD" id="cd04269">
    <property type="entry name" value="ZnMc_adamalysin_II_like"/>
    <property type="match status" value="1"/>
</dbReference>
<keyword evidence="5" id="KW-1133">Transmembrane helix</keyword>
<dbReference type="PROSITE" id="PS50022">
    <property type="entry name" value="FA58C_3"/>
    <property type="match status" value="2"/>
</dbReference>
<evidence type="ECO:0000256" key="5">
    <source>
        <dbReference type="ARBA" id="ARBA00022989"/>
    </source>
</evidence>
<dbReference type="GeneID" id="116306186"/>
<dbReference type="GO" id="GO:0004222">
    <property type="term" value="F:metalloendopeptidase activity"/>
    <property type="evidence" value="ECO:0007669"/>
    <property type="project" value="InterPro"/>
</dbReference>
<keyword evidence="15" id="KW-1185">Reference proteome</keyword>
<dbReference type="SMART" id="SM00209">
    <property type="entry name" value="TSP1"/>
    <property type="match status" value="1"/>
</dbReference>
<dbReference type="SMART" id="SM00050">
    <property type="entry name" value="DISIN"/>
    <property type="match status" value="1"/>
</dbReference>
<evidence type="ECO:0000256" key="10">
    <source>
        <dbReference type="PROSITE-ProRule" id="PRU00276"/>
    </source>
</evidence>
<dbReference type="Proteomes" id="UP000515163">
    <property type="component" value="Unplaced"/>
</dbReference>
<dbReference type="Gene3D" id="4.10.70.10">
    <property type="entry name" value="Disintegrin domain"/>
    <property type="match status" value="1"/>
</dbReference>
<reference evidence="16" key="1">
    <citation type="submission" date="2025-08" db="UniProtKB">
        <authorList>
            <consortium name="RefSeq"/>
        </authorList>
    </citation>
    <scope>IDENTIFICATION</scope>
    <source>
        <tissue evidence="16">Tentacle</tissue>
    </source>
</reference>
<gene>
    <name evidence="16" type="primary">LOC116306186</name>
</gene>
<feature type="active site" evidence="10">
    <location>
        <position position="345"/>
    </location>
</feature>
<dbReference type="CDD" id="cd00057">
    <property type="entry name" value="FA58C"/>
    <property type="match status" value="1"/>
</dbReference>
<keyword evidence="7 10" id="KW-1015">Disulfide bond</keyword>
<feature type="binding site" evidence="10">
    <location>
        <position position="354"/>
    </location>
    <ligand>
        <name>Zn(2+)</name>
        <dbReference type="ChEBI" id="CHEBI:29105"/>
        <note>catalytic</note>
    </ligand>
</feature>
<dbReference type="PANTHER" id="PTHR11905:SF159">
    <property type="entry name" value="ADAM METALLOPROTEASE"/>
    <property type="match status" value="1"/>
</dbReference>
<dbReference type="SUPFAM" id="SSF50370">
    <property type="entry name" value="Ricin B-like lectins"/>
    <property type="match status" value="1"/>
</dbReference>
<keyword evidence="6" id="KW-0472">Membrane</keyword>
<dbReference type="InterPro" id="IPR034027">
    <property type="entry name" value="Reprolysin_adamalysin"/>
</dbReference>
<keyword evidence="10" id="KW-0862">Zinc</keyword>
<feature type="disulfide bond" evidence="10">
    <location>
        <begin position="360"/>
        <end position="384"/>
    </location>
</feature>
<dbReference type="Gene3D" id="3.40.390.10">
    <property type="entry name" value="Collagenase (Catalytic Domain)"/>
    <property type="match status" value="1"/>
</dbReference>
<feature type="domain" description="F5/8 type C" evidence="12">
    <location>
        <begin position="505"/>
        <end position="550"/>
    </location>
</feature>
<dbReference type="SUPFAM" id="SSF57552">
    <property type="entry name" value="Blood coagulation inhibitor (disintegrin)"/>
    <property type="match status" value="1"/>
</dbReference>
<dbReference type="InterPro" id="IPR036056">
    <property type="entry name" value="Fibrinogen-like_C"/>
</dbReference>
<dbReference type="NCBIfam" id="NF040941">
    <property type="entry name" value="GGGWT_bact"/>
    <property type="match status" value="1"/>
</dbReference>
<dbReference type="RefSeq" id="XP_031572099.1">
    <property type="nucleotide sequence ID" value="XM_031716239.1"/>
</dbReference>
<proteinExistence type="inferred from homology"/>
<keyword evidence="8" id="KW-0325">Glycoprotein</keyword>
<evidence type="ECO:0000259" key="14">
    <source>
        <dbReference type="PROSITE" id="PS50215"/>
    </source>
</evidence>
<dbReference type="InterPro" id="IPR006586">
    <property type="entry name" value="ADAM_Cys-rich"/>
</dbReference>
<dbReference type="PANTHER" id="PTHR11905">
    <property type="entry name" value="ADAM A DISINTEGRIN AND METALLOPROTEASE DOMAIN"/>
    <property type="match status" value="1"/>
</dbReference>
<feature type="domain" description="Peptidase M12B" evidence="14">
    <location>
        <begin position="211"/>
        <end position="401"/>
    </location>
</feature>
<evidence type="ECO:0000256" key="1">
    <source>
        <dbReference type="ARBA" id="ARBA00004167"/>
    </source>
</evidence>
<dbReference type="FunFam" id="4.10.70.10:FF:000003">
    <property type="entry name" value="Disintegrin and metalloproteinase domain-containing protein 17"/>
    <property type="match status" value="1"/>
</dbReference>
<evidence type="ECO:0000256" key="11">
    <source>
        <dbReference type="SAM" id="SignalP"/>
    </source>
</evidence>
<dbReference type="SUPFAM" id="SSF49785">
    <property type="entry name" value="Galactose-binding domain-like"/>
    <property type="match status" value="2"/>
</dbReference>
<dbReference type="Gene3D" id="2.20.100.10">
    <property type="entry name" value="Thrombospondin type-1 (TSP1) repeat"/>
    <property type="match status" value="1"/>
</dbReference>
<dbReference type="Pfam" id="PF00200">
    <property type="entry name" value="Disintegrin"/>
    <property type="match status" value="1"/>
</dbReference>
<dbReference type="InterPro" id="IPR035992">
    <property type="entry name" value="Ricin_B-like_lectins"/>
</dbReference>
<dbReference type="InParanoid" id="A0A6P8IY57"/>
<protein>
    <submittedName>
        <fullName evidence="16">Uncharacterized protein LOC116306186 isoform X1</fullName>
    </submittedName>
</protein>
<evidence type="ECO:0000256" key="6">
    <source>
        <dbReference type="ARBA" id="ARBA00023136"/>
    </source>
</evidence>
<dbReference type="GO" id="GO:0046872">
    <property type="term" value="F:metal ion binding"/>
    <property type="evidence" value="ECO:0007669"/>
    <property type="project" value="UniProtKB-KW"/>
</dbReference>
<dbReference type="FunFam" id="2.20.100.10:FF:000007">
    <property type="entry name" value="Thrombospondin 1"/>
    <property type="match status" value="1"/>
</dbReference>
<evidence type="ECO:0000256" key="4">
    <source>
        <dbReference type="ARBA" id="ARBA00022737"/>
    </source>
</evidence>
<evidence type="ECO:0000313" key="15">
    <source>
        <dbReference type="Proteomes" id="UP000515163"/>
    </source>
</evidence>
<comment type="similarity">
    <text evidence="2">Belongs to the EGF domain peptide family.</text>
</comment>
<dbReference type="Pfam" id="PF01421">
    <property type="entry name" value="Reprolysin"/>
    <property type="match status" value="1"/>
</dbReference>
<sequence length="1246" mass="140637">MNIVKMRVLFGLLVYFLFCGTLQGVQDYEITYPERLHSTRHRRDLSTAVDVGHEHSVQFAIKAFNNKWILDANINERVTPQTVLLRQFDADNSEIITQESLDNCYYQGSIKGIPQSIVALTTCNGLSGVIDDGVETYHIEPHANYEDTGAHKIYPAKRRKEYGVPEEPDFYNKAMYGNGESLVTKPISRLRRNVANVEDQYKPYLTTNETRYNEIFFLVDDGIYQRFGNSTKTVVERVVTLCNVLDAIYQRINIRIVMSAIEIWTNGPRFPRNVGDLKLFGEYLHKEVKGKITYDNAHFMSHIAWPGAAGVAYVGTMCEPASLAVNTWKYAWGSHIGPYVVVAHEMGHNFNFPHAYTDECKCLSPKGCVMQLYPSPRVLGFTECSLNGLKKINDRCLYNVPTKAINSKCGNGIREGNEECDCGTPEMCKAKDPCCMPHDCRLKPGALCSDLHHSCCKDCLFKRQGTLCRPVKTDCDVPEFCPGDSRDCPADISLQDGTPCNRTNKLLPGNTNWYSVVASELSPHIEARHVRINPQYWHKWICMRAELYGCSADEANAAIPTPLKPYNNYCIVPQDQKCIPEENTKVIFKYGYECKEEYMKFRLDTNGILWHHCSGRRVCPENGNTQNGARLVISSSCKDEDSKFVRTPKRSLKHVGSGKCIHPIGAWPADGRHLGLWAGCGLQRLEIWFIKPDCIYPLCMQNLKITNEQITASSSRHSERPYHGRLHLASFWCAAQQKKSEYLQINFNKTMRISKVAIQGRGNWYNWVTGYFVYYSQDGQRWTGYSESGDSAHSNSYCFTGKCAETRNTQCRDLWGPKSESANHACYEKLNTEAKGYGTCDATTNSSCSAADAVCGQIQCSTKNARPGVDYGKSYKQITLNDASASRCSAAVLKTSDMVGQGMVKDGTKCGDQKMCMNSKCKSFRELNITNCPSANGLECNGRGRCTSLGTCHCHSGYDPETACEKVFQPIDGGFTPWTNWSICDKGCDTGKQSRHRFCTNPAPKHGGKDCQGMKQQEQQCNEVPCPKAHSCRHLQTQAISNNLDLPDAIYTIYPHGLSSKPILAYCDMSRDGGGWTLLVTSRTNTWTDQNIILRNVMSPSLSQDYSILKYADDIKNNINVVGTTFEYRLEAQTRGRWGGIWQADRSYTFTATTNAQTNVKLIKKFDDWDYADNGIEKRMPWIKRIPRIKFGMLTTSGDPFLNYWGTIAAPYKRSHPAPWIDGHLKERNPGVIWYWMREGPWQVQQ</sequence>
<dbReference type="InterPro" id="IPR036383">
    <property type="entry name" value="TSP1_rpt_sf"/>
</dbReference>
<dbReference type="PROSITE" id="PS50215">
    <property type="entry name" value="ADAM_MEPRO"/>
    <property type="match status" value="1"/>
</dbReference>
<comment type="caution">
    <text evidence="10">Lacks conserved residue(s) required for the propagation of feature annotation.</text>
</comment>
<dbReference type="InterPro" id="IPR000884">
    <property type="entry name" value="TSP1_rpt"/>
</dbReference>
<dbReference type="InterPro" id="IPR008979">
    <property type="entry name" value="Galactose-bd-like_sf"/>
</dbReference>
<feature type="binding site" evidence="10">
    <location>
        <position position="344"/>
    </location>
    <ligand>
        <name>Zn(2+)</name>
        <dbReference type="ChEBI" id="CHEBI:29105"/>
        <note>catalytic</note>
    </ligand>
</feature>
<comment type="subcellular location">
    <subcellularLocation>
        <location evidence="1">Membrane</location>
        <topology evidence="1">Single-pass membrane protein</topology>
    </subcellularLocation>
</comment>
<dbReference type="GO" id="GO:0006508">
    <property type="term" value="P:proteolysis"/>
    <property type="evidence" value="ECO:0007669"/>
    <property type="project" value="InterPro"/>
</dbReference>
<evidence type="ECO:0000313" key="16">
    <source>
        <dbReference type="RefSeq" id="XP_031572099.1"/>
    </source>
</evidence>
<dbReference type="InterPro" id="IPR000742">
    <property type="entry name" value="EGF"/>
</dbReference>
<dbReference type="SUPFAM" id="SSF56496">
    <property type="entry name" value="Fibrinogen C-terminal domain-like"/>
    <property type="match status" value="1"/>
</dbReference>
<dbReference type="Gene3D" id="3.90.215.10">
    <property type="entry name" value="Gamma Fibrinogen, chain A, domain 1"/>
    <property type="match status" value="1"/>
</dbReference>
<dbReference type="InterPro" id="IPR001590">
    <property type="entry name" value="Peptidase_M12B"/>
</dbReference>
<dbReference type="Gene3D" id="2.60.120.260">
    <property type="entry name" value="Galactose-binding domain-like"/>
    <property type="match status" value="2"/>
</dbReference>
<evidence type="ECO:0000256" key="2">
    <source>
        <dbReference type="ARBA" id="ARBA00006373"/>
    </source>
</evidence>
<dbReference type="GO" id="GO:0016020">
    <property type="term" value="C:membrane"/>
    <property type="evidence" value="ECO:0007669"/>
    <property type="project" value="UniProtKB-SubCell"/>
</dbReference>
<dbReference type="InterPro" id="IPR000421">
    <property type="entry name" value="FA58C"/>
</dbReference>
<dbReference type="InterPro" id="IPR001762">
    <property type="entry name" value="Disintegrin_dom"/>
</dbReference>
<dbReference type="KEGG" id="aten:116306186"/>
<organism evidence="15 16">
    <name type="scientific">Actinia tenebrosa</name>
    <name type="common">Australian red waratah sea anemone</name>
    <dbReference type="NCBI Taxonomy" id="6105"/>
    <lineage>
        <taxon>Eukaryota</taxon>
        <taxon>Metazoa</taxon>
        <taxon>Cnidaria</taxon>
        <taxon>Anthozoa</taxon>
        <taxon>Hexacorallia</taxon>
        <taxon>Actiniaria</taxon>
        <taxon>Actiniidae</taxon>
        <taxon>Actinia</taxon>
    </lineage>
</organism>
<dbReference type="Pfam" id="PF00090">
    <property type="entry name" value="TSP_1"/>
    <property type="match status" value="1"/>
</dbReference>
<feature type="signal peptide" evidence="11">
    <location>
        <begin position="1"/>
        <end position="24"/>
    </location>
</feature>
<evidence type="ECO:0000259" key="12">
    <source>
        <dbReference type="PROSITE" id="PS50022"/>
    </source>
</evidence>
<keyword evidence="3" id="KW-0812">Transmembrane</keyword>
<evidence type="ECO:0000256" key="7">
    <source>
        <dbReference type="ARBA" id="ARBA00023157"/>
    </source>
</evidence>
<dbReference type="SMART" id="SM00608">
    <property type="entry name" value="ACR"/>
    <property type="match status" value="1"/>
</dbReference>
<dbReference type="Pfam" id="PF00754">
    <property type="entry name" value="F5_F8_type_C"/>
    <property type="match status" value="1"/>
</dbReference>
<keyword evidence="11" id="KW-0732">Signal</keyword>
<dbReference type="InterPro" id="IPR036436">
    <property type="entry name" value="Disintegrin_dom_sf"/>
</dbReference>
<dbReference type="CDD" id="cd23417">
    <property type="entry name" value="beta-trefoil_Ricin_MytiLec-like"/>
    <property type="match status" value="1"/>
</dbReference>
<dbReference type="PROSITE" id="PS50214">
    <property type="entry name" value="DISINTEGRIN_2"/>
    <property type="match status" value="1"/>
</dbReference>
<feature type="domain" description="Disintegrin" evidence="13">
    <location>
        <begin position="406"/>
        <end position="496"/>
    </location>
</feature>
<dbReference type="OrthoDB" id="5977737at2759"/>
<dbReference type="PROSITE" id="PS01286">
    <property type="entry name" value="FA58C_2"/>
    <property type="match status" value="1"/>
</dbReference>
<dbReference type="InterPro" id="IPR024079">
    <property type="entry name" value="MetalloPept_cat_dom_sf"/>
</dbReference>
<dbReference type="InterPro" id="IPR014716">
    <property type="entry name" value="Fibrinogen_a/b/g_C_1"/>
</dbReference>
<dbReference type="PROSITE" id="PS01186">
    <property type="entry name" value="EGF_2"/>
    <property type="match status" value="1"/>
</dbReference>
<dbReference type="SUPFAM" id="SSF82895">
    <property type="entry name" value="TSP-1 type 1 repeat"/>
    <property type="match status" value="1"/>
</dbReference>
<dbReference type="Pfam" id="PF08516">
    <property type="entry name" value="ADAM_CR"/>
    <property type="match status" value="1"/>
</dbReference>
<dbReference type="SUPFAM" id="SSF55486">
    <property type="entry name" value="Metalloproteases ('zincins'), catalytic domain"/>
    <property type="match status" value="1"/>
</dbReference>
<name>A0A6P8IY57_ACTTE</name>
<dbReference type="PROSITE" id="PS50092">
    <property type="entry name" value="TSP1"/>
    <property type="match status" value="1"/>
</dbReference>
<feature type="domain" description="F5/8 type C" evidence="12">
    <location>
        <begin position="694"/>
        <end position="795"/>
    </location>
</feature>
<evidence type="ECO:0000256" key="3">
    <source>
        <dbReference type="ARBA" id="ARBA00022692"/>
    </source>
</evidence>